<dbReference type="InterPro" id="IPR050300">
    <property type="entry name" value="GDXG_lipolytic_enzyme"/>
</dbReference>
<name>A0A418Y9X8_9GAMM</name>
<evidence type="ECO:0000313" key="6">
    <source>
        <dbReference type="Proteomes" id="UP000283255"/>
    </source>
</evidence>
<evidence type="ECO:0000259" key="4">
    <source>
        <dbReference type="Pfam" id="PF07859"/>
    </source>
</evidence>
<dbReference type="EMBL" id="QZCH01000039">
    <property type="protein sequence ID" value="RJG38606.1"/>
    <property type="molecule type" value="Genomic_DNA"/>
</dbReference>
<comment type="similarity">
    <text evidence="1">Belongs to the 'GDXG' lipolytic enzyme family.</text>
</comment>
<sequence length="348" mass="37838">MKKSKLGHLIPCVLLSLSSMAVYAGITLDTRTIPVPAGVSEQMANIIEQREGGSPLSVPVPQNTEQWLTLQKQFDASGIDIAQQALKNWEVTYEAKEFAGVNTFFVTPKQVAPEYKDKWLVHIHGGAFVFGGGESALREAMWVSNGLGANVISIDYRQPPLHPFPAAIDDAVAVWQELIKTQPAEQTAMFGTSAGGNLTLATTLALQKAGIATPGALYVGTPAVDLKHTSDTWYTLKGLDPLGQREGIIDGTFSLYAGGEALDHPLVSPIYAEIDTFPPTLFFSGTRDLLLSDTVRMHRHLRAADVTTELHIYDGQSHGDYITSLVTDLPESEDALKELAHFFNKHIN</sequence>
<keyword evidence="2 5" id="KW-0378">Hydrolase</keyword>
<gene>
    <name evidence="5" type="ORF">D1Z90_18805</name>
</gene>
<dbReference type="GO" id="GO:0004806">
    <property type="term" value="F:triacylglycerol lipase activity"/>
    <property type="evidence" value="ECO:0007669"/>
    <property type="project" value="TreeGrafter"/>
</dbReference>
<feature type="chain" id="PRO_5019228972" evidence="3">
    <location>
        <begin position="25"/>
        <end position="348"/>
    </location>
</feature>
<organism evidence="5 6">
    <name type="scientific">Motilimonas pumila</name>
    <dbReference type="NCBI Taxonomy" id="2303987"/>
    <lineage>
        <taxon>Bacteria</taxon>
        <taxon>Pseudomonadati</taxon>
        <taxon>Pseudomonadota</taxon>
        <taxon>Gammaproteobacteria</taxon>
        <taxon>Alteromonadales</taxon>
        <taxon>Alteromonadales genera incertae sedis</taxon>
        <taxon>Motilimonas</taxon>
    </lineage>
</organism>
<dbReference type="RefSeq" id="WP_119912342.1">
    <property type="nucleotide sequence ID" value="NZ_QZCH01000039.1"/>
</dbReference>
<dbReference type="InterPro" id="IPR029058">
    <property type="entry name" value="AB_hydrolase_fold"/>
</dbReference>
<accession>A0A418Y9X8</accession>
<reference evidence="5 6" key="1">
    <citation type="submission" date="2018-09" db="EMBL/GenBank/DDBJ databases">
        <authorList>
            <person name="Wang F."/>
        </authorList>
    </citation>
    <scope>NUCLEOTIDE SEQUENCE [LARGE SCALE GENOMIC DNA]</scope>
    <source>
        <strain evidence="5 6">PLHSC7-2</strain>
    </source>
</reference>
<feature type="signal peptide" evidence="3">
    <location>
        <begin position="1"/>
        <end position="24"/>
    </location>
</feature>
<keyword evidence="3" id="KW-0732">Signal</keyword>
<dbReference type="PANTHER" id="PTHR48081:SF30">
    <property type="entry name" value="ACETYL-HYDROLASE LIPR-RELATED"/>
    <property type="match status" value="1"/>
</dbReference>
<comment type="caution">
    <text evidence="5">The sequence shown here is derived from an EMBL/GenBank/DDBJ whole genome shotgun (WGS) entry which is preliminary data.</text>
</comment>
<dbReference type="Pfam" id="PF07859">
    <property type="entry name" value="Abhydrolase_3"/>
    <property type="match status" value="1"/>
</dbReference>
<proteinExistence type="inferred from homology"/>
<evidence type="ECO:0000256" key="1">
    <source>
        <dbReference type="ARBA" id="ARBA00010515"/>
    </source>
</evidence>
<dbReference type="Proteomes" id="UP000283255">
    <property type="component" value="Unassembled WGS sequence"/>
</dbReference>
<protein>
    <submittedName>
        <fullName evidence="5">Alpha/beta hydrolase</fullName>
    </submittedName>
</protein>
<keyword evidence="6" id="KW-1185">Reference proteome</keyword>
<dbReference type="PANTHER" id="PTHR48081">
    <property type="entry name" value="AB HYDROLASE SUPERFAMILY PROTEIN C4A8.06C"/>
    <property type="match status" value="1"/>
</dbReference>
<dbReference type="InterPro" id="IPR013094">
    <property type="entry name" value="AB_hydrolase_3"/>
</dbReference>
<evidence type="ECO:0000313" key="5">
    <source>
        <dbReference type="EMBL" id="RJG38606.1"/>
    </source>
</evidence>
<dbReference type="AlphaFoldDB" id="A0A418Y9X8"/>
<dbReference type="Gene3D" id="3.40.50.1820">
    <property type="entry name" value="alpha/beta hydrolase"/>
    <property type="match status" value="1"/>
</dbReference>
<evidence type="ECO:0000256" key="3">
    <source>
        <dbReference type="SAM" id="SignalP"/>
    </source>
</evidence>
<feature type="domain" description="Alpha/beta hydrolase fold-3" evidence="4">
    <location>
        <begin position="120"/>
        <end position="319"/>
    </location>
</feature>
<dbReference type="OrthoDB" id="9806180at2"/>
<dbReference type="SUPFAM" id="SSF53474">
    <property type="entry name" value="alpha/beta-Hydrolases"/>
    <property type="match status" value="1"/>
</dbReference>
<reference evidence="5 6" key="2">
    <citation type="submission" date="2019-01" db="EMBL/GenBank/DDBJ databases">
        <title>Motilimonas pumilus sp. nov., isolated from the gut of sea cucumber (Apostichopus japonicus).</title>
        <authorList>
            <person name="Wang F.-Q."/>
            <person name="Ren L.-H."/>
            <person name="Lin Y.-W."/>
            <person name="Sun G.-H."/>
            <person name="Du Z.-J."/>
            <person name="Zhao J.-X."/>
            <person name="Liu X.-J."/>
            <person name="Liu L.-J."/>
        </authorList>
    </citation>
    <scope>NUCLEOTIDE SEQUENCE [LARGE SCALE GENOMIC DNA]</scope>
    <source>
        <strain evidence="5 6">PLHSC7-2</strain>
    </source>
</reference>
<evidence type="ECO:0000256" key="2">
    <source>
        <dbReference type="ARBA" id="ARBA00022801"/>
    </source>
</evidence>